<dbReference type="Proteomes" id="UP000530514">
    <property type="component" value="Unassembled WGS sequence"/>
</dbReference>
<gene>
    <name evidence="4" type="ORF">H1164_12445</name>
</gene>
<dbReference type="Pfam" id="PF05593">
    <property type="entry name" value="RHS_repeat"/>
    <property type="match status" value="7"/>
</dbReference>
<dbReference type="InterPro" id="IPR031325">
    <property type="entry name" value="RHS_repeat"/>
</dbReference>
<dbReference type="InterPro" id="IPR022385">
    <property type="entry name" value="Rhs_assc_core"/>
</dbReference>
<dbReference type="NCBIfam" id="TIGR03696">
    <property type="entry name" value="Rhs_assc_core"/>
    <property type="match status" value="1"/>
</dbReference>
<dbReference type="EMBL" id="JACEIP010000020">
    <property type="protein sequence ID" value="MBA4543699.1"/>
    <property type="molecule type" value="Genomic_DNA"/>
</dbReference>
<protein>
    <recommendedName>
        <fullName evidence="3">Teneurin-like YD-shell domain-containing protein</fullName>
    </recommendedName>
</protein>
<dbReference type="RefSeq" id="WP_052154406.1">
    <property type="nucleotide sequence ID" value="NZ_JACEIP010000020.1"/>
</dbReference>
<evidence type="ECO:0000313" key="5">
    <source>
        <dbReference type="Proteomes" id="UP000530514"/>
    </source>
</evidence>
<organism evidence="4 5">
    <name type="scientific">Thermoactinomyces daqus</name>
    <dbReference type="NCBI Taxonomy" id="1329516"/>
    <lineage>
        <taxon>Bacteria</taxon>
        <taxon>Bacillati</taxon>
        <taxon>Bacillota</taxon>
        <taxon>Bacilli</taxon>
        <taxon>Bacillales</taxon>
        <taxon>Thermoactinomycetaceae</taxon>
        <taxon>Thermoactinomyces</taxon>
    </lineage>
</organism>
<evidence type="ECO:0000259" key="3">
    <source>
        <dbReference type="Pfam" id="PF25023"/>
    </source>
</evidence>
<dbReference type="NCBIfam" id="TIGR01643">
    <property type="entry name" value="YD_repeat_2x"/>
    <property type="match status" value="9"/>
</dbReference>
<evidence type="ECO:0000256" key="2">
    <source>
        <dbReference type="SAM" id="MobiDB-lite"/>
    </source>
</evidence>
<accession>A0A7W1XBU2</accession>
<comment type="caution">
    <text evidence="4">The sequence shown here is derived from an EMBL/GenBank/DDBJ whole genome shotgun (WGS) entry which is preliminary data.</text>
</comment>
<dbReference type="Gene3D" id="2.60.120.260">
    <property type="entry name" value="Galactose-binding domain-like"/>
    <property type="match status" value="2"/>
</dbReference>
<dbReference type="InterPro" id="IPR006530">
    <property type="entry name" value="YD"/>
</dbReference>
<dbReference type="AlphaFoldDB" id="A0A7W1XBU2"/>
<keyword evidence="1" id="KW-0677">Repeat</keyword>
<evidence type="ECO:0000256" key="1">
    <source>
        <dbReference type="ARBA" id="ARBA00022737"/>
    </source>
</evidence>
<keyword evidence="5" id="KW-1185">Reference proteome</keyword>
<dbReference type="Gene3D" id="2.180.10.10">
    <property type="entry name" value="RHS repeat-associated core"/>
    <property type="match status" value="2"/>
</dbReference>
<evidence type="ECO:0000313" key="4">
    <source>
        <dbReference type="EMBL" id="MBA4543699.1"/>
    </source>
</evidence>
<feature type="region of interest" description="Disordered" evidence="2">
    <location>
        <begin position="280"/>
        <end position="360"/>
    </location>
</feature>
<dbReference type="PANTHER" id="PTHR32305">
    <property type="match status" value="1"/>
</dbReference>
<dbReference type="Pfam" id="PF25023">
    <property type="entry name" value="TEN_YD-shell"/>
    <property type="match status" value="1"/>
</dbReference>
<dbReference type="OrthoDB" id="41445at2"/>
<name>A0A7W1XBU2_9BACL</name>
<feature type="compositionally biased region" description="Polar residues" evidence="2">
    <location>
        <begin position="321"/>
        <end position="357"/>
    </location>
</feature>
<dbReference type="InterPro" id="IPR050708">
    <property type="entry name" value="T6SS_VgrG/RHS"/>
</dbReference>
<sequence length="1279" mass="139936">MSYSGPVVYTDADGTTHTFAPEYGTGGTPTGTYKAPGGVNLTLVKNGDGTFTLITPDQTKYNFNTSKKLASIVDSNGNTTTLTYTGSVPTTITDPSGRTLTLTYDANNRVSKVTDPTNRTVEYTYDASGNLTVVTHKDAAGTVLSTETFAYDSNHNLTSITDPNHHTKTIGYDTANDRATSVSYPITVDGSVQTATTTIDYDPANNITTVTDPKGTKTIYTHNAYGNVIQTTQDPTGFNIKNTFTYDDKNQLISQKDGNANANNSSATYNYTYDSNGNLTRVSTPLKNTSSATYDSNNNPVTETDANGNTTKNQYDDKDNQTSTTDAAEKSSATAYDSYGNPVSETSEMSPGNNLAINGSVEIDRDGDSWPDNWTKVPSGSSNITWDSSGLTTADGITLGNKSIKISIPSDSTGAAAIASDKIPYDPNKTYVLSGYIKTSGATGRGAIYAFGFNSQTGAYTYIAGAGITGTQGTTRIHLSLDPGALQGYDQLQIRGYITGINGHYAGTYWFDGLQIEEGYYGAYNVVENSDFERDNDPAGDKIPDRWYLSGNTAAGDGLDTTEKYNGNNSVKLVGDSSTYKSIYQDVNLTGGAGSVLTVSGFSKVQNPNPGGGIYGLIVETYSGSTKEETFTYNFDKSKSHDWQHIANEIKTSQPFDRIRVYYEYSNQAGTAWFDTIKVVPDAITMYHTYDSNGNYETKTTDPEGRVTQHTYDTVGNPTSETVGSDTTQYAYDGLNRLTKVTDAKNNVTQYQYDANGNKTKVTNARGKETTYTYNELNQVQTVTDANGKTTSYDYDINGNQTKVSQPNGNTVETGYDSVNRQNSVSYNGTKVYSFQYDANNNVTKETDETTGTSTNYQYDDDNRLTSVQEPNSNQTDYTYDANGNVTQQKLTAGSTVITQGFADNSNNQLVKITSNGANQAWFNYNEQDQVARRKTADGNMTFNRYNGAGDLVERDIFDKNGNLLYSYLYAYDNKGRITSVTETDGTNPPKTTSYQYDAVDQLTKETRPDGTVIEYTYDETGNRLTKKVTQGGNSTTTTYTYDDADQLTSVNGTNYTYDANGNLTSDGNKTYVYDAANRLIQVKDNNGNTIASFTYRADGMRKTMTTASGTITFHYDQNNNVSYETDQSGAVVASYTYDDNNLPVSMTRGGKTYFYQLNGHGDVVALTDSTGAVVNTYTYDAFGKLVSQTGTVENPYLYAGYRYDKETGLYYLQSRYYNPDTGRFLTRDTFEGFDKEPLSLNKYSYVQNNPITNIDSTGHWSTTITISKKNLNRIVNIF</sequence>
<reference evidence="4 5" key="1">
    <citation type="submission" date="2020-07" db="EMBL/GenBank/DDBJ databases">
        <authorList>
            <person name="Feng H."/>
        </authorList>
    </citation>
    <scope>NUCLEOTIDE SEQUENCE [LARGE SCALE GENOMIC DNA]</scope>
    <source>
        <strain evidence="5">s-11</strain>
    </source>
</reference>
<proteinExistence type="predicted"/>
<feature type="compositionally biased region" description="Polar residues" evidence="2">
    <location>
        <begin position="280"/>
        <end position="313"/>
    </location>
</feature>
<feature type="domain" description="Teneurin-like YD-shell" evidence="3">
    <location>
        <begin position="940"/>
        <end position="1252"/>
    </location>
</feature>
<dbReference type="PANTHER" id="PTHR32305:SF17">
    <property type="entry name" value="TRNA NUCLEASE WAPA"/>
    <property type="match status" value="1"/>
</dbReference>
<dbReference type="InterPro" id="IPR056823">
    <property type="entry name" value="TEN-like_YD-shell"/>
</dbReference>